<dbReference type="GO" id="GO:0015288">
    <property type="term" value="F:porin activity"/>
    <property type="evidence" value="ECO:0007669"/>
    <property type="project" value="InterPro"/>
</dbReference>
<feature type="chain" id="PRO_5021039381" evidence="2">
    <location>
        <begin position="21"/>
        <end position="453"/>
    </location>
</feature>
<dbReference type="EMBL" id="SODV01000001">
    <property type="protein sequence ID" value="TDX01631.1"/>
    <property type="molecule type" value="Genomic_DNA"/>
</dbReference>
<comment type="caution">
    <text evidence="3">The sequence shown here is derived from an EMBL/GenBank/DDBJ whole genome shotgun (WGS) entry which is preliminary data.</text>
</comment>
<dbReference type="InterPro" id="IPR007049">
    <property type="entry name" value="Carb-sel_porin_OprB"/>
</dbReference>
<name>A0A4R8DWP7_9BACT</name>
<proteinExistence type="inferred from homology"/>
<dbReference type="GO" id="GO:0016020">
    <property type="term" value="C:membrane"/>
    <property type="evidence" value="ECO:0007669"/>
    <property type="project" value="InterPro"/>
</dbReference>
<gene>
    <name evidence="3" type="ORF">EDB95_2672</name>
</gene>
<evidence type="ECO:0000313" key="4">
    <source>
        <dbReference type="Proteomes" id="UP000294498"/>
    </source>
</evidence>
<dbReference type="OrthoDB" id="5755240at2"/>
<dbReference type="Proteomes" id="UP000294498">
    <property type="component" value="Unassembled WGS sequence"/>
</dbReference>
<dbReference type="Gene3D" id="2.40.160.180">
    <property type="entry name" value="Carbohydrate-selective porin OprB"/>
    <property type="match status" value="1"/>
</dbReference>
<accession>A0A4R8DWP7</accession>
<organism evidence="3 4">
    <name type="scientific">Dinghuibacter silviterrae</name>
    <dbReference type="NCBI Taxonomy" id="1539049"/>
    <lineage>
        <taxon>Bacteria</taxon>
        <taxon>Pseudomonadati</taxon>
        <taxon>Bacteroidota</taxon>
        <taxon>Chitinophagia</taxon>
        <taxon>Chitinophagales</taxon>
        <taxon>Chitinophagaceae</taxon>
        <taxon>Dinghuibacter</taxon>
    </lineage>
</organism>
<dbReference type="AlphaFoldDB" id="A0A4R8DWP7"/>
<sequence length="453" mass="49905">MFTKRLLPGLCCLLGLTVHAQYGPDIAARASFETPSPWSVHFQLTTVDMGHFSFPAKYSGPNSLVDTPEHNITSLTTSFFLGRKLWKGAAVYFNPEVSGGRGLSHATGMAGFPNGETFRIGDPSPAIYTARFFLQQNIPLGHTGYIIQEDDVNQVRDSIPIERLTLSIGKFSLDDFFDDNLFSHDPRAQFLNWSLMSNGAWDYPANTRGYTVGLVAELFLKGFAIRGSMVQEPRQANGPDMDPDIFKYYGLTLELEKPIKIGDQPGTIRLLGFFNQSRAIPYTQVLQEVKQGDSSNVGVFSGATLSNGYGNKKGWGLSANQNIDDNVGVFLRASWNDGKTGTWAFTEIDQSASAGVQVLGKLWKRPNDVVGGAFVLNGISSGHQDYLKAGLTGFMLGDGNLNYGHEGVAEFYYSARLFAHVFLSADYQWCKNPGYNRDRGPVSIYGFRGHIEF</sequence>
<evidence type="ECO:0000313" key="3">
    <source>
        <dbReference type="EMBL" id="TDX01631.1"/>
    </source>
</evidence>
<dbReference type="Pfam" id="PF04966">
    <property type="entry name" value="OprB"/>
    <property type="match status" value="1"/>
</dbReference>
<keyword evidence="2" id="KW-0732">Signal</keyword>
<evidence type="ECO:0000256" key="2">
    <source>
        <dbReference type="RuleBase" id="RU363072"/>
    </source>
</evidence>
<dbReference type="GO" id="GO:0008643">
    <property type="term" value="P:carbohydrate transport"/>
    <property type="evidence" value="ECO:0007669"/>
    <property type="project" value="InterPro"/>
</dbReference>
<protein>
    <submittedName>
        <fullName evidence="3">High affinity Mn2+ porin</fullName>
    </submittedName>
</protein>
<keyword evidence="4" id="KW-1185">Reference proteome</keyword>
<reference evidence="3 4" key="1">
    <citation type="submission" date="2019-03" db="EMBL/GenBank/DDBJ databases">
        <title>Genomic Encyclopedia of Type Strains, Phase IV (KMG-IV): sequencing the most valuable type-strain genomes for metagenomic binning, comparative biology and taxonomic classification.</title>
        <authorList>
            <person name="Goeker M."/>
        </authorList>
    </citation>
    <scope>NUCLEOTIDE SEQUENCE [LARGE SCALE GENOMIC DNA]</scope>
    <source>
        <strain evidence="3 4">DSM 100059</strain>
    </source>
</reference>
<comment type="similarity">
    <text evidence="1 2">Belongs to the OprB family.</text>
</comment>
<evidence type="ECO:0000256" key="1">
    <source>
        <dbReference type="ARBA" id="ARBA00008769"/>
    </source>
</evidence>
<dbReference type="RefSeq" id="WP_133994275.1">
    <property type="nucleotide sequence ID" value="NZ_SODV01000001.1"/>
</dbReference>
<dbReference type="InterPro" id="IPR038673">
    <property type="entry name" value="OprB_sf"/>
</dbReference>
<feature type="signal peptide" evidence="2">
    <location>
        <begin position="1"/>
        <end position="20"/>
    </location>
</feature>